<feature type="domain" description="Transposase IS4-like" evidence="1">
    <location>
        <begin position="50"/>
        <end position="226"/>
    </location>
</feature>
<evidence type="ECO:0000313" key="3">
    <source>
        <dbReference type="Proteomes" id="UP000494218"/>
    </source>
</evidence>
<dbReference type="GO" id="GO:0004803">
    <property type="term" value="F:transposase activity"/>
    <property type="evidence" value="ECO:0007669"/>
    <property type="project" value="InterPro"/>
</dbReference>
<organism evidence="2 3">
    <name type="scientific">Burkholderia lata (strain ATCC 17760 / DSM 23089 / LMG 22485 / NCIMB 9086 / R18194 / 383)</name>
    <dbReference type="NCBI Taxonomy" id="482957"/>
    <lineage>
        <taxon>Bacteria</taxon>
        <taxon>Pseudomonadati</taxon>
        <taxon>Pseudomonadota</taxon>
        <taxon>Betaproteobacteria</taxon>
        <taxon>Burkholderiales</taxon>
        <taxon>Burkholderiaceae</taxon>
        <taxon>Burkholderia</taxon>
        <taxon>Burkholderia cepacia complex</taxon>
    </lineage>
</organism>
<dbReference type="AlphaFoldDB" id="A0A6P2T3I7"/>
<dbReference type="PANTHER" id="PTHR34631">
    <property type="match status" value="1"/>
</dbReference>
<dbReference type="EMBL" id="CABVPW010000098">
    <property type="protein sequence ID" value="VWC52837.1"/>
    <property type="molecule type" value="Genomic_DNA"/>
</dbReference>
<dbReference type="NCBIfam" id="NF033579">
    <property type="entry name" value="transpos_IS5_2"/>
    <property type="match status" value="1"/>
</dbReference>
<evidence type="ECO:0000259" key="1">
    <source>
        <dbReference type="Pfam" id="PF01609"/>
    </source>
</evidence>
<name>A0A6P2T3I7_BURL3</name>
<dbReference type="GO" id="GO:0003677">
    <property type="term" value="F:DNA binding"/>
    <property type="evidence" value="ECO:0007669"/>
    <property type="project" value="InterPro"/>
</dbReference>
<dbReference type="InterPro" id="IPR053172">
    <property type="entry name" value="Tn903_transposase"/>
</dbReference>
<dbReference type="InterPro" id="IPR002559">
    <property type="entry name" value="Transposase_11"/>
</dbReference>
<dbReference type="Proteomes" id="UP000494218">
    <property type="component" value="Unassembled WGS sequence"/>
</dbReference>
<dbReference type="InterPro" id="IPR053520">
    <property type="entry name" value="Transposase_Tn903"/>
</dbReference>
<reference evidence="2 3" key="1">
    <citation type="submission" date="2019-09" db="EMBL/GenBank/DDBJ databases">
        <authorList>
            <person name="Depoorter E."/>
        </authorList>
    </citation>
    <scope>NUCLEOTIDE SEQUENCE [LARGE SCALE GENOMIC DNA]</scope>
    <source>
        <strain evidence="2">LMG 23254</strain>
    </source>
</reference>
<dbReference type="PANTHER" id="PTHR34631:SF3">
    <property type="entry name" value="ISSOD12 TRANSPOSASE TNPA_ISSOD12"/>
    <property type="match status" value="1"/>
</dbReference>
<evidence type="ECO:0000313" key="2">
    <source>
        <dbReference type="EMBL" id="VWC52837.1"/>
    </source>
</evidence>
<sequence length="244" mass="27402">MFRLPLRELQGFAQSLRELAFATLPVPNYTTLCRRAQTLEVQLPIVDDGEPIHLMVDSTGVKVYGEGKWKVRQHGYSKRHTWRKVHLELDANTGQVRATLMTHQDVADGDVLAELLDQIPDDELLDVIGGDGAYDTKPCRAAIAARGATPSIPPREGAAHWPENTSGATWLNDAVDAIARLGRREWKKDSSYRRRSLAENAMYRFKTLMGNCRWARRTESQATEVVIRVGVLNRMADLARPQSV</sequence>
<dbReference type="Pfam" id="PF01609">
    <property type="entry name" value="DDE_Tnp_1"/>
    <property type="match status" value="1"/>
</dbReference>
<proteinExistence type="predicted"/>
<accession>A0A6P2T3I7</accession>
<protein>
    <submittedName>
        <fullName evidence="2">Transposase</fullName>
    </submittedName>
</protein>
<gene>
    <name evidence="2" type="ORF">BLA23254_08072</name>
</gene>
<dbReference type="GO" id="GO:0006313">
    <property type="term" value="P:DNA transposition"/>
    <property type="evidence" value="ECO:0007669"/>
    <property type="project" value="InterPro"/>
</dbReference>